<dbReference type="EMBL" id="FOPP01000002">
    <property type="protein sequence ID" value="SFG78417.1"/>
    <property type="molecule type" value="Genomic_DNA"/>
</dbReference>
<name>A0A1I2URP7_9SPHI</name>
<keyword evidence="1" id="KW-0812">Transmembrane</keyword>
<proteinExistence type="predicted"/>
<dbReference type="InterPro" id="IPR016024">
    <property type="entry name" value="ARM-type_fold"/>
</dbReference>
<dbReference type="OrthoDB" id="1454284at2"/>
<dbReference type="InterPro" id="IPR011989">
    <property type="entry name" value="ARM-like"/>
</dbReference>
<sequence>MIYFEVVALSFFVLAVLIIAFILVYLKIINVQGSKHRKWKNIAEILVRDAIFNEEADPGLVHFPIHHRTTVLLKNKRFRNLLTQEILSAKKNMSGTAALFLQRLYLQLKLDEFALEDLSSKKWYIKAKALQDLGIMNLKNYLSKIYRQTNHRNELVRMEAQIAVIKLTGFEGLRFLDVVSYQINDWQQIKLLNELSYLPASNFNGIENWLLSNNESVVIFALKLVKNFHRFELHEQVVDCLACSSDRVRYQAITALEKIYNESTSAILLERYDQEVLKNRIAIAKALQQIGSEEDLPVLVSFIAQEEPEQKRTLVRTIANISPNGLVQLRLLPESNVAPLSLIIKQIEGELLT</sequence>
<evidence type="ECO:0000313" key="2">
    <source>
        <dbReference type="EMBL" id="SFG78417.1"/>
    </source>
</evidence>
<evidence type="ECO:0000313" key="3">
    <source>
        <dbReference type="Proteomes" id="UP000199666"/>
    </source>
</evidence>
<reference evidence="2 3" key="1">
    <citation type="submission" date="2016-10" db="EMBL/GenBank/DDBJ databases">
        <authorList>
            <person name="de Groot N.N."/>
        </authorList>
    </citation>
    <scope>NUCLEOTIDE SEQUENCE [LARGE SCALE GENOMIC DNA]</scope>
    <source>
        <strain evidence="2 3">DSM 18684</strain>
    </source>
</reference>
<dbReference type="Proteomes" id="UP000199666">
    <property type="component" value="Unassembled WGS sequence"/>
</dbReference>
<organism evidence="2 3">
    <name type="scientific">Pedobacter insulae</name>
    <dbReference type="NCBI Taxonomy" id="414048"/>
    <lineage>
        <taxon>Bacteria</taxon>
        <taxon>Pseudomonadati</taxon>
        <taxon>Bacteroidota</taxon>
        <taxon>Sphingobacteriia</taxon>
        <taxon>Sphingobacteriales</taxon>
        <taxon>Sphingobacteriaceae</taxon>
        <taxon>Pedobacter</taxon>
    </lineage>
</organism>
<keyword evidence="1" id="KW-1133">Transmembrane helix</keyword>
<evidence type="ECO:0008006" key="4">
    <source>
        <dbReference type="Google" id="ProtNLM"/>
    </source>
</evidence>
<dbReference type="RefSeq" id="WP_090992306.1">
    <property type="nucleotide sequence ID" value="NZ_FOPP01000002.1"/>
</dbReference>
<dbReference type="Pfam" id="PF13646">
    <property type="entry name" value="HEAT_2"/>
    <property type="match status" value="1"/>
</dbReference>
<evidence type="ECO:0000256" key="1">
    <source>
        <dbReference type="SAM" id="Phobius"/>
    </source>
</evidence>
<feature type="transmembrane region" description="Helical" evidence="1">
    <location>
        <begin position="6"/>
        <end position="28"/>
    </location>
</feature>
<dbReference type="SUPFAM" id="SSF48371">
    <property type="entry name" value="ARM repeat"/>
    <property type="match status" value="1"/>
</dbReference>
<keyword evidence="3" id="KW-1185">Reference proteome</keyword>
<protein>
    <recommendedName>
        <fullName evidence="4">HEAT repeat-containing protein</fullName>
    </recommendedName>
</protein>
<dbReference type="STRING" id="414048.SAMN04489864_102249"/>
<accession>A0A1I2URP7</accession>
<gene>
    <name evidence="2" type="ORF">SAMN04489864_102249</name>
</gene>
<keyword evidence="1" id="KW-0472">Membrane</keyword>
<dbReference type="Gene3D" id="1.25.10.10">
    <property type="entry name" value="Leucine-rich Repeat Variant"/>
    <property type="match status" value="1"/>
</dbReference>
<dbReference type="AlphaFoldDB" id="A0A1I2URP7"/>